<protein>
    <submittedName>
        <fullName evidence="3">Integrase core domain protein</fullName>
    </submittedName>
</protein>
<evidence type="ECO:0000313" key="3">
    <source>
        <dbReference type="EMBL" id="ACO33799.1"/>
    </source>
</evidence>
<dbReference type="InterPro" id="IPR001584">
    <property type="entry name" value="Integrase_cat-core"/>
</dbReference>
<dbReference type="InParanoid" id="C1FA08"/>
<reference evidence="3 4" key="1">
    <citation type="journal article" date="2009" name="Appl. Environ. Microbiol.">
        <title>Three genomes from the phylum Acidobacteria provide insight into the lifestyles of these microorganisms in soils.</title>
        <authorList>
            <person name="Ward N.L."/>
            <person name="Challacombe J.F."/>
            <person name="Janssen P.H."/>
            <person name="Henrissat B."/>
            <person name="Coutinho P.M."/>
            <person name="Wu M."/>
            <person name="Xie G."/>
            <person name="Haft D.H."/>
            <person name="Sait M."/>
            <person name="Badger J."/>
            <person name="Barabote R.D."/>
            <person name="Bradley B."/>
            <person name="Brettin T.S."/>
            <person name="Brinkac L.M."/>
            <person name="Bruce D."/>
            <person name="Creasy T."/>
            <person name="Daugherty S.C."/>
            <person name="Davidsen T.M."/>
            <person name="DeBoy R.T."/>
            <person name="Detter J.C."/>
            <person name="Dodson R.J."/>
            <person name="Durkin A.S."/>
            <person name="Ganapathy A."/>
            <person name="Gwinn-Giglio M."/>
            <person name="Han C.S."/>
            <person name="Khouri H."/>
            <person name="Kiss H."/>
            <person name="Kothari S.P."/>
            <person name="Madupu R."/>
            <person name="Nelson K.E."/>
            <person name="Nelson W.C."/>
            <person name="Paulsen I."/>
            <person name="Penn K."/>
            <person name="Ren Q."/>
            <person name="Rosovitz M.J."/>
            <person name="Selengut J.D."/>
            <person name="Shrivastava S."/>
            <person name="Sullivan S.A."/>
            <person name="Tapia R."/>
            <person name="Thompson L.S."/>
            <person name="Watkins K.L."/>
            <person name="Yang Q."/>
            <person name="Yu C."/>
            <person name="Zafar N."/>
            <person name="Zhou L."/>
            <person name="Kuske C.R."/>
        </authorList>
    </citation>
    <scope>NUCLEOTIDE SEQUENCE [LARGE SCALE GENOMIC DNA]</scope>
    <source>
        <strain evidence="4">ATCC 51196 / DSM 11244 / BCRC 80197 / JCM 7670 / NBRC 15755 / NCIMB 13165 / 161</strain>
    </source>
</reference>
<dbReference type="Gene3D" id="1.10.10.60">
    <property type="entry name" value="Homeodomain-like"/>
    <property type="match status" value="1"/>
</dbReference>
<dbReference type="InterPro" id="IPR036397">
    <property type="entry name" value="RNaseH_sf"/>
</dbReference>
<evidence type="ECO:0000259" key="2">
    <source>
        <dbReference type="PROSITE" id="PS50994"/>
    </source>
</evidence>
<evidence type="ECO:0000256" key="1">
    <source>
        <dbReference type="SAM" id="MobiDB-lite"/>
    </source>
</evidence>
<dbReference type="eggNOG" id="COG2801">
    <property type="taxonomic scope" value="Bacteria"/>
</dbReference>
<dbReference type="Gene3D" id="3.30.420.10">
    <property type="entry name" value="Ribonuclease H-like superfamily/Ribonuclease H"/>
    <property type="match status" value="1"/>
</dbReference>
<dbReference type="KEGG" id="aca:ACP_0387"/>
<dbReference type="RefSeq" id="WP_012680784.1">
    <property type="nucleotide sequence ID" value="NC_012483.1"/>
</dbReference>
<dbReference type="PROSITE" id="PS50994">
    <property type="entry name" value="INTEGRASE"/>
    <property type="match status" value="1"/>
</dbReference>
<dbReference type="GO" id="GO:0003676">
    <property type="term" value="F:nucleic acid binding"/>
    <property type="evidence" value="ECO:0007669"/>
    <property type="project" value="InterPro"/>
</dbReference>
<dbReference type="HOGENOM" id="CLU_395184_0_0_0"/>
<organism evidence="3 4">
    <name type="scientific">Acidobacterium capsulatum (strain ATCC 51196 / DSM 11244 / BCRC 80197 / JCM 7670 / NBRC 15755 / NCIMB 13165 / 161)</name>
    <dbReference type="NCBI Taxonomy" id="240015"/>
    <lineage>
        <taxon>Bacteria</taxon>
        <taxon>Pseudomonadati</taxon>
        <taxon>Acidobacteriota</taxon>
        <taxon>Terriglobia</taxon>
        <taxon>Terriglobales</taxon>
        <taxon>Acidobacteriaceae</taxon>
        <taxon>Acidobacterium</taxon>
    </lineage>
</organism>
<name>C1FA08_ACIC5</name>
<dbReference type="GO" id="GO:0015074">
    <property type="term" value="P:DNA integration"/>
    <property type="evidence" value="ECO:0007669"/>
    <property type="project" value="InterPro"/>
</dbReference>
<dbReference type="SUPFAM" id="SSF53098">
    <property type="entry name" value="Ribonuclease H-like"/>
    <property type="match status" value="1"/>
</dbReference>
<feature type="domain" description="Integrase catalytic" evidence="2">
    <location>
        <begin position="280"/>
        <end position="477"/>
    </location>
</feature>
<dbReference type="EMBL" id="CP001472">
    <property type="protein sequence ID" value="ACO33799.1"/>
    <property type="molecule type" value="Genomic_DNA"/>
</dbReference>
<feature type="region of interest" description="Disordered" evidence="1">
    <location>
        <begin position="659"/>
        <end position="682"/>
    </location>
</feature>
<dbReference type="Proteomes" id="UP000002207">
    <property type="component" value="Chromosome"/>
</dbReference>
<accession>C1FA08</accession>
<dbReference type="STRING" id="240015.ACP_0387"/>
<proteinExistence type="predicted"/>
<dbReference type="InterPro" id="IPR012337">
    <property type="entry name" value="RNaseH-like_sf"/>
</dbReference>
<dbReference type="OrthoDB" id="104210at2"/>
<evidence type="ECO:0000313" key="4">
    <source>
        <dbReference type="Proteomes" id="UP000002207"/>
    </source>
</evidence>
<gene>
    <name evidence="3" type="ordered locus">ACP_0387</name>
</gene>
<dbReference type="InterPro" id="IPR055247">
    <property type="entry name" value="InsJ-like_HTH"/>
</dbReference>
<dbReference type="Pfam" id="PF13518">
    <property type="entry name" value="HTH_28"/>
    <property type="match status" value="1"/>
</dbReference>
<sequence>MSAAPKLYLVPQAAAHEWLTAEEAIARTGLTDRWLREQARHGSIISRATGRTGRNGKPLREYLASSLPASERRVAEACSNAASAMRSLPLFTDSQVALPAKAAPDTLPVGAAAQRQAEERWAVLQPIVDFDKDPLRYAALRLKDGSQVTSQTRMLEYQAEISGVYSRTLKRWLKRWRDGGLAALADRNRQDKGLSRWFEEHPEAKDVTAAAYLQPEQSKIAAYEALQRWCSRAGILAPHYSTVRRWLDSDDLPEPVVTLAREGERALKERHLPFLRKAYTDIAPNQIWVSDHMIHDVLVRNDCFEGAAPNAAIRLRFTAMIDYRSRKPMGYCWTVEGSSRSIALALRRGIERYGAPSTLYVDNGKDYKRVARGAAPVWKRVASEQFVADVAWVESLGVLSRLGIEVQHCLKYHPQSKHIERFFRTLHMRLDRVIAGYTTGNAYRRPGATNALAVAHQRAIKSGHAEASPLLRASELIQLGTAWLETEYSVAPHRGRGMDGRSPNEVYDGGYPVESRHIPDLSNLDHLFWARAQRKLDSGNIRLANEFYGPAVGDEVGSANLFTHGSNDVFVHYDENEIAPETAIVTDLDGRVLARVHRVQLQPHSAAAQPYIAASMAERMRLKKAARETVRTIRKRADQAGYVPAIDVLRERTQLPAATQQHINDRPTARKPKAGQNTVAPPSAVDIATDFLEALSE</sequence>
<dbReference type="AlphaFoldDB" id="C1FA08"/>
<keyword evidence="4" id="KW-1185">Reference proteome</keyword>